<protein>
    <submittedName>
        <fullName evidence="2">Uncharacterized protein</fullName>
    </submittedName>
</protein>
<dbReference type="EMBL" id="JACWMS010000006">
    <property type="protein sequence ID" value="MBD1322409.1"/>
    <property type="molecule type" value="Genomic_DNA"/>
</dbReference>
<feature type="transmembrane region" description="Helical" evidence="1">
    <location>
        <begin position="12"/>
        <end position="36"/>
    </location>
</feature>
<feature type="transmembrane region" description="Helical" evidence="1">
    <location>
        <begin position="42"/>
        <end position="63"/>
    </location>
</feature>
<keyword evidence="1" id="KW-0812">Transmembrane</keyword>
<accession>A0ABR7WKV3</accession>
<name>A0ABR7WKV3_9ACTN</name>
<proteinExistence type="predicted"/>
<sequence length="81" mass="9182">MINNDFQRGALGFSRGMTIVGSVILMVCVALLTVNWWREGRWLWVVIGIAIVVVNIGLIYLQFRRRKLTPPARPNATDPDD</sequence>
<comment type="caution">
    <text evidence="2">The sequence shown here is derived from an EMBL/GenBank/DDBJ whole genome shotgun (WGS) entry which is preliminary data.</text>
</comment>
<evidence type="ECO:0000313" key="3">
    <source>
        <dbReference type="Proteomes" id="UP000602395"/>
    </source>
</evidence>
<keyword evidence="3" id="KW-1185">Reference proteome</keyword>
<organism evidence="2 3">
    <name type="scientific">Gordonia hankookensis</name>
    <dbReference type="NCBI Taxonomy" id="589403"/>
    <lineage>
        <taxon>Bacteria</taxon>
        <taxon>Bacillati</taxon>
        <taxon>Actinomycetota</taxon>
        <taxon>Actinomycetes</taxon>
        <taxon>Mycobacteriales</taxon>
        <taxon>Gordoniaceae</taxon>
        <taxon>Gordonia</taxon>
    </lineage>
</organism>
<evidence type="ECO:0000256" key="1">
    <source>
        <dbReference type="SAM" id="Phobius"/>
    </source>
</evidence>
<keyword evidence="1" id="KW-1133">Transmembrane helix</keyword>
<dbReference type="RefSeq" id="WP_190268741.1">
    <property type="nucleotide sequence ID" value="NZ_BAABAD010000005.1"/>
</dbReference>
<reference evidence="2 3" key="1">
    <citation type="submission" date="2020-09" db="EMBL/GenBank/DDBJ databases">
        <title>Novel species in genus Gordonia.</title>
        <authorList>
            <person name="Zhang G."/>
        </authorList>
    </citation>
    <scope>NUCLEOTIDE SEQUENCE [LARGE SCALE GENOMIC DNA]</scope>
    <source>
        <strain evidence="2 3">ON-33</strain>
    </source>
</reference>
<evidence type="ECO:0000313" key="2">
    <source>
        <dbReference type="EMBL" id="MBD1322409.1"/>
    </source>
</evidence>
<gene>
    <name evidence="2" type="ORF">IDF66_22755</name>
</gene>
<keyword evidence="1" id="KW-0472">Membrane</keyword>
<dbReference type="Proteomes" id="UP000602395">
    <property type="component" value="Unassembled WGS sequence"/>
</dbReference>